<name>A0ABQ9UXU5_SAGOE</name>
<dbReference type="EMBL" id="JASSZA010000009">
    <property type="protein sequence ID" value="KAK2101676.1"/>
    <property type="molecule type" value="Genomic_DNA"/>
</dbReference>
<protein>
    <submittedName>
        <fullName evidence="2">Uncharacterized protein</fullName>
    </submittedName>
</protein>
<evidence type="ECO:0000313" key="2">
    <source>
        <dbReference type="EMBL" id="KAK2101676.1"/>
    </source>
</evidence>
<feature type="region of interest" description="Disordered" evidence="1">
    <location>
        <begin position="1"/>
        <end position="165"/>
    </location>
</feature>
<gene>
    <name evidence="2" type="ORF">P7K49_019342</name>
</gene>
<evidence type="ECO:0000256" key="1">
    <source>
        <dbReference type="SAM" id="MobiDB-lite"/>
    </source>
</evidence>
<evidence type="ECO:0000313" key="3">
    <source>
        <dbReference type="Proteomes" id="UP001266305"/>
    </source>
</evidence>
<comment type="caution">
    <text evidence="2">The sequence shown here is derived from an EMBL/GenBank/DDBJ whole genome shotgun (WGS) entry which is preliminary data.</text>
</comment>
<accession>A0ABQ9UXU5</accession>
<keyword evidence="3" id="KW-1185">Reference proteome</keyword>
<feature type="compositionally biased region" description="Basic and acidic residues" evidence="1">
    <location>
        <begin position="54"/>
        <end position="63"/>
    </location>
</feature>
<dbReference type="Proteomes" id="UP001266305">
    <property type="component" value="Unassembled WGS sequence"/>
</dbReference>
<proteinExistence type="predicted"/>
<feature type="compositionally biased region" description="Polar residues" evidence="1">
    <location>
        <begin position="130"/>
        <end position="143"/>
    </location>
</feature>
<feature type="compositionally biased region" description="Basic and acidic residues" evidence="1">
    <location>
        <begin position="99"/>
        <end position="111"/>
    </location>
</feature>
<organism evidence="2 3">
    <name type="scientific">Saguinus oedipus</name>
    <name type="common">Cotton-top tamarin</name>
    <name type="synonym">Oedipomidas oedipus</name>
    <dbReference type="NCBI Taxonomy" id="9490"/>
    <lineage>
        <taxon>Eukaryota</taxon>
        <taxon>Metazoa</taxon>
        <taxon>Chordata</taxon>
        <taxon>Craniata</taxon>
        <taxon>Vertebrata</taxon>
        <taxon>Euteleostomi</taxon>
        <taxon>Mammalia</taxon>
        <taxon>Eutheria</taxon>
        <taxon>Euarchontoglires</taxon>
        <taxon>Primates</taxon>
        <taxon>Haplorrhini</taxon>
        <taxon>Platyrrhini</taxon>
        <taxon>Cebidae</taxon>
        <taxon>Callitrichinae</taxon>
        <taxon>Saguinus</taxon>
    </lineage>
</organism>
<sequence>MERGRALFPTARSKDEELPLEDYVPKGLEPVALWRESPMPEDADGDSNCVNNTSKEEDYDRASLRRRRASPTTSVTAPRMTATWRAGTAMGRSIAHGTHPVDTDTCQEHSHYMPPGPTRAVPGRPLLSGPSATFSGTGESYSRTGEESLDSVGLHPHSHCAEGSQDYLDGHLPILEDKPSVLEAHDQE</sequence>
<reference evidence="2 3" key="1">
    <citation type="submission" date="2023-05" db="EMBL/GenBank/DDBJ databases">
        <title>B98-5 Cell Line De Novo Hybrid Assembly: An Optical Mapping Approach.</title>
        <authorList>
            <person name="Kananen K."/>
            <person name="Auerbach J.A."/>
            <person name="Kautto E."/>
            <person name="Blachly J.S."/>
        </authorList>
    </citation>
    <scope>NUCLEOTIDE SEQUENCE [LARGE SCALE GENOMIC DNA]</scope>
    <source>
        <strain evidence="2">B95-8</strain>
        <tissue evidence="2">Cell line</tissue>
    </source>
</reference>